<sequence>MWNANTPTSEDCLYMNIFVPGKARSGANVSIFVPRLMTVSSLLHRVTVSAGLSASFLATPYCGYVGRNRQSACEAT</sequence>
<gene>
    <name evidence="1" type="ORF">HPBE_LOCUS19786</name>
</gene>
<name>A0A183GCA6_HELPZ</name>
<keyword evidence="2" id="KW-1185">Reference proteome</keyword>
<dbReference type="OrthoDB" id="5818445at2759"/>
<reference evidence="1 2" key="1">
    <citation type="submission" date="2018-11" db="EMBL/GenBank/DDBJ databases">
        <authorList>
            <consortium name="Pathogen Informatics"/>
        </authorList>
    </citation>
    <scope>NUCLEOTIDE SEQUENCE [LARGE SCALE GENOMIC DNA]</scope>
</reference>
<accession>A0A183GCA6</accession>
<dbReference type="WBParaSite" id="HPBE_0001978701-mRNA-1">
    <property type="protein sequence ID" value="HPBE_0001978701-mRNA-1"/>
    <property type="gene ID" value="HPBE_0001978701"/>
</dbReference>
<dbReference type="Proteomes" id="UP000050761">
    <property type="component" value="Unassembled WGS sequence"/>
</dbReference>
<reference evidence="3" key="2">
    <citation type="submission" date="2019-09" db="UniProtKB">
        <authorList>
            <consortium name="WormBaseParasite"/>
        </authorList>
    </citation>
    <scope>IDENTIFICATION</scope>
</reference>
<proteinExistence type="predicted"/>
<evidence type="ECO:0000313" key="2">
    <source>
        <dbReference type="Proteomes" id="UP000050761"/>
    </source>
</evidence>
<organism evidence="2 3">
    <name type="scientific">Heligmosomoides polygyrus</name>
    <name type="common">Parasitic roundworm</name>
    <dbReference type="NCBI Taxonomy" id="6339"/>
    <lineage>
        <taxon>Eukaryota</taxon>
        <taxon>Metazoa</taxon>
        <taxon>Ecdysozoa</taxon>
        <taxon>Nematoda</taxon>
        <taxon>Chromadorea</taxon>
        <taxon>Rhabditida</taxon>
        <taxon>Rhabditina</taxon>
        <taxon>Rhabditomorpha</taxon>
        <taxon>Strongyloidea</taxon>
        <taxon>Heligmosomidae</taxon>
        <taxon>Heligmosomoides</taxon>
    </lineage>
</organism>
<dbReference type="EMBL" id="UZAH01031614">
    <property type="protein sequence ID" value="VDP16673.1"/>
    <property type="molecule type" value="Genomic_DNA"/>
</dbReference>
<accession>A0A3P8F488</accession>
<dbReference type="AlphaFoldDB" id="A0A183GCA6"/>
<evidence type="ECO:0000313" key="3">
    <source>
        <dbReference type="WBParaSite" id="HPBE_0001978701-mRNA-1"/>
    </source>
</evidence>
<protein>
    <submittedName>
        <fullName evidence="3">COesterase domain-containing protein</fullName>
    </submittedName>
</protein>
<evidence type="ECO:0000313" key="1">
    <source>
        <dbReference type="EMBL" id="VDP16673.1"/>
    </source>
</evidence>